<accession>A0A1X7RJP4</accession>
<dbReference type="AlphaFoldDB" id="A0A1X7RJP4"/>
<keyword evidence="3" id="KW-1185">Reference proteome</keyword>
<feature type="signal peptide" evidence="1">
    <location>
        <begin position="1"/>
        <end position="19"/>
    </location>
</feature>
<feature type="chain" id="PRO_5012959719" description="Granulins domain-containing protein" evidence="1">
    <location>
        <begin position="20"/>
        <end position="87"/>
    </location>
</feature>
<keyword evidence="1" id="KW-0732">Signal</keyword>
<dbReference type="Proteomes" id="UP000215127">
    <property type="component" value="Chromosome 2"/>
</dbReference>
<reference evidence="2 3" key="1">
    <citation type="submission" date="2016-06" db="EMBL/GenBank/DDBJ databases">
        <authorList>
            <person name="Kjaerup R.B."/>
            <person name="Dalgaard T.S."/>
            <person name="Juul-Madsen H.R."/>
        </authorList>
    </citation>
    <scope>NUCLEOTIDE SEQUENCE [LARGE SCALE GENOMIC DNA]</scope>
</reference>
<proteinExistence type="predicted"/>
<organism evidence="2 3">
    <name type="scientific">Zymoseptoria tritici (strain ST99CH_3D7)</name>
    <dbReference type="NCBI Taxonomy" id="1276538"/>
    <lineage>
        <taxon>Eukaryota</taxon>
        <taxon>Fungi</taxon>
        <taxon>Dikarya</taxon>
        <taxon>Ascomycota</taxon>
        <taxon>Pezizomycotina</taxon>
        <taxon>Dothideomycetes</taxon>
        <taxon>Dothideomycetidae</taxon>
        <taxon>Mycosphaerellales</taxon>
        <taxon>Mycosphaerellaceae</taxon>
        <taxon>Zymoseptoria</taxon>
    </lineage>
</organism>
<gene>
    <name evidence="2" type="ORF">ZT3D7_G2781</name>
</gene>
<dbReference type="EMBL" id="LT853693">
    <property type="protein sequence ID" value="SMQ47633.1"/>
    <property type="molecule type" value="Genomic_DNA"/>
</dbReference>
<sequence>MKIQFLALLVALGVTTVSGEECQRFKGGACNNKDHATCCATNGLVCDGGKCRYCAPWGYRCNERNVNTPCCLGYTCSTGLNGGGTCS</sequence>
<protein>
    <recommendedName>
        <fullName evidence="4">Granulins domain-containing protein</fullName>
    </recommendedName>
</protein>
<evidence type="ECO:0000313" key="3">
    <source>
        <dbReference type="Proteomes" id="UP000215127"/>
    </source>
</evidence>
<evidence type="ECO:0000256" key="1">
    <source>
        <dbReference type="SAM" id="SignalP"/>
    </source>
</evidence>
<evidence type="ECO:0000313" key="2">
    <source>
        <dbReference type="EMBL" id="SMQ47633.1"/>
    </source>
</evidence>
<evidence type="ECO:0008006" key="4">
    <source>
        <dbReference type="Google" id="ProtNLM"/>
    </source>
</evidence>
<name>A0A1X7RJP4_ZYMT9</name>